<dbReference type="EMBL" id="CAKOAT010837376">
    <property type="protein sequence ID" value="CAH8389494.1"/>
    <property type="molecule type" value="Genomic_DNA"/>
</dbReference>
<comment type="caution">
    <text evidence="2">The sequence shown here is derived from an EMBL/GenBank/DDBJ whole genome shotgun (WGS) entry which is preliminary data.</text>
</comment>
<feature type="compositionally biased region" description="Basic residues" evidence="1">
    <location>
        <begin position="377"/>
        <end position="391"/>
    </location>
</feature>
<feature type="region of interest" description="Disordered" evidence="1">
    <location>
        <begin position="34"/>
        <end position="56"/>
    </location>
</feature>
<dbReference type="PANTHER" id="PTHR33416:SF20">
    <property type="entry name" value="NUCLEAR PORE COMPLEX PROTEIN NUP1"/>
    <property type="match status" value="1"/>
</dbReference>
<feature type="compositionally biased region" description="Basic and acidic residues" evidence="1">
    <location>
        <begin position="83"/>
        <end position="93"/>
    </location>
</feature>
<name>A0ABC8LZZ2_ERUVS</name>
<feature type="region of interest" description="Disordered" evidence="1">
    <location>
        <begin position="69"/>
        <end position="93"/>
    </location>
</feature>
<dbReference type="Proteomes" id="UP001642260">
    <property type="component" value="Unassembled WGS sequence"/>
</dbReference>
<accession>A0ABC8LZZ2</accession>
<evidence type="ECO:0000256" key="1">
    <source>
        <dbReference type="SAM" id="MobiDB-lite"/>
    </source>
</evidence>
<evidence type="ECO:0000313" key="3">
    <source>
        <dbReference type="Proteomes" id="UP001642260"/>
    </source>
</evidence>
<dbReference type="PANTHER" id="PTHR33416">
    <property type="entry name" value="NUCLEAR PORE COMPLEX PROTEIN NUP1"/>
    <property type="match status" value="1"/>
</dbReference>
<proteinExistence type="predicted"/>
<feature type="compositionally biased region" description="Polar residues" evidence="1">
    <location>
        <begin position="298"/>
        <end position="316"/>
    </location>
</feature>
<gene>
    <name evidence="2" type="ORF">ERUC_LOCUS41977</name>
</gene>
<dbReference type="AlphaFoldDB" id="A0ABC8LZZ2"/>
<protein>
    <submittedName>
        <fullName evidence="2">Uncharacterized protein</fullName>
    </submittedName>
</protein>
<organism evidence="2 3">
    <name type="scientific">Eruca vesicaria subsp. sativa</name>
    <name type="common">Garden rocket</name>
    <name type="synonym">Eruca sativa</name>
    <dbReference type="NCBI Taxonomy" id="29727"/>
    <lineage>
        <taxon>Eukaryota</taxon>
        <taxon>Viridiplantae</taxon>
        <taxon>Streptophyta</taxon>
        <taxon>Embryophyta</taxon>
        <taxon>Tracheophyta</taxon>
        <taxon>Spermatophyta</taxon>
        <taxon>Magnoliopsida</taxon>
        <taxon>eudicotyledons</taxon>
        <taxon>Gunneridae</taxon>
        <taxon>Pentapetalae</taxon>
        <taxon>rosids</taxon>
        <taxon>malvids</taxon>
        <taxon>Brassicales</taxon>
        <taxon>Brassicaceae</taxon>
        <taxon>Brassiceae</taxon>
        <taxon>Eruca</taxon>
    </lineage>
</organism>
<reference evidence="2 3" key="1">
    <citation type="submission" date="2022-03" db="EMBL/GenBank/DDBJ databases">
        <authorList>
            <person name="Macdonald S."/>
            <person name="Ahmed S."/>
            <person name="Newling K."/>
        </authorList>
    </citation>
    <scope>NUCLEOTIDE SEQUENCE [LARGE SCALE GENOMIC DNA]</scope>
</reference>
<evidence type="ECO:0000313" key="2">
    <source>
        <dbReference type="EMBL" id="CAH8389494.1"/>
    </source>
</evidence>
<keyword evidence="3" id="KW-1185">Reference proteome</keyword>
<feature type="compositionally biased region" description="Low complexity" evidence="1">
    <location>
        <begin position="268"/>
        <end position="282"/>
    </location>
</feature>
<sequence length="391" mass="42118">MTHASKDLEDIPGSNFNLVPSVSRELALKILQQVDKMVSPKKKSPSKLSPSMLRGPALKSLQASKFLDDLSEKKENLPSSSHQKPEKIKENGVREFLPLSQKTCVAADDTSKAGFSKDHETCVNGAYSPLTSSVEEHPPKRQAFRMIADEDLLELGGDHSEPSTSFEVAEKQKALEVKKGVNISMPRGEKPLTSSEVMASTSYIPNGDVSHSTFNGSLETGRSQFSGLPIEAVQPSEPTPNFIQGTEISAKLTSEGGDISQEEHTKAAAVFPSTFSSPPASTDTMNMEDSLAEDTEQANKTSMAQQQPIFGQQQHVSMPHPSFSFGGAPAATPPPPMANPFQFGVQPIASTQHNESPSQAGGRFSLGSTGGGDKSSHIRNFKAKKTNRRRR</sequence>
<feature type="region of interest" description="Disordered" evidence="1">
    <location>
        <begin position="268"/>
        <end position="391"/>
    </location>
</feature>
<feature type="compositionally biased region" description="Polar residues" evidence="1">
    <location>
        <begin position="348"/>
        <end position="359"/>
    </location>
</feature>